<dbReference type="InterPro" id="IPR013083">
    <property type="entry name" value="Znf_RING/FYVE/PHD"/>
</dbReference>
<dbReference type="SUPFAM" id="SSF46934">
    <property type="entry name" value="UBA-like"/>
    <property type="match status" value="1"/>
</dbReference>
<evidence type="ECO:0000256" key="17">
    <source>
        <dbReference type="ARBA" id="ARBA00022837"/>
    </source>
</evidence>
<dbReference type="Gene3D" id="3.30.505.10">
    <property type="entry name" value="SH2 domain"/>
    <property type="match status" value="1"/>
</dbReference>
<dbReference type="GO" id="GO:0007166">
    <property type="term" value="P:cell surface receptor signaling pathway"/>
    <property type="evidence" value="ECO:0007669"/>
    <property type="project" value="InterPro"/>
</dbReference>
<dbReference type="FunFam" id="1.20.930.20:FF:000001">
    <property type="entry name" value="E3 ubiquitin-protein ligase CBL"/>
    <property type="match status" value="1"/>
</dbReference>
<evidence type="ECO:0000256" key="20">
    <source>
        <dbReference type="ARBA" id="ARBA00023136"/>
    </source>
</evidence>
<evidence type="ECO:0000256" key="23">
    <source>
        <dbReference type="PROSITE-ProRule" id="PRU00175"/>
    </source>
</evidence>
<organism evidence="29 30">
    <name type="scientific">Mus spicilegus</name>
    <name type="common">Mound-building mouse</name>
    <dbReference type="NCBI Taxonomy" id="10103"/>
    <lineage>
        <taxon>Eukaryota</taxon>
        <taxon>Metazoa</taxon>
        <taxon>Chordata</taxon>
        <taxon>Craniata</taxon>
        <taxon>Vertebrata</taxon>
        <taxon>Euteleostomi</taxon>
        <taxon>Mammalia</taxon>
        <taxon>Eutheria</taxon>
        <taxon>Euarchontoglires</taxon>
        <taxon>Glires</taxon>
        <taxon>Rodentia</taxon>
        <taxon>Myomorpha</taxon>
        <taxon>Muroidea</taxon>
        <taxon>Muridae</taxon>
        <taxon>Murinae</taxon>
        <taxon>Mus</taxon>
        <taxon>Mus</taxon>
    </lineage>
</organism>
<feature type="region of interest" description="Disordered" evidence="25">
    <location>
        <begin position="430"/>
        <end position="460"/>
    </location>
</feature>
<dbReference type="GO" id="GO:0005794">
    <property type="term" value="C:Golgi apparatus"/>
    <property type="evidence" value="ECO:0007669"/>
    <property type="project" value="UniProtKB-SubCell"/>
</dbReference>
<evidence type="ECO:0000256" key="1">
    <source>
        <dbReference type="ARBA" id="ARBA00000900"/>
    </source>
</evidence>
<feature type="compositionally biased region" description="Polar residues" evidence="25">
    <location>
        <begin position="509"/>
        <end position="521"/>
    </location>
</feature>
<keyword evidence="9" id="KW-0963">Cytoplasm</keyword>
<feature type="domain" description="UBA" evidence="26">
    <location>
        <begin position="863"/>
        <end position="902"/>
    </location>
</feature>
<dbReference type="InterPro" id="IPR001841">
    <property type="entry name" value="Znf_RING"/>
</dbReference>
<keyword evidence="12 24" id="KW-0479">Metal-binding</keyword>
<feature type="compositionally biased region" description="Polar residues" evidence="25">
    <location>
        <begin position="750"/>
        <end position="770"/>
    </location>
</feature>
<dbReference type="GO" id="GO:0005929">
    <property type="term" value="C:cilium"/>
    <property type="evidence" value="ECO:0007669"/>
    <property type="project" value="UniProtKB-SubCell"/>
</dbReference>
<dbReference type="CDD" id="cd16708">
    <property type="entry name" value="RING-HC_Cbl"/>
    <property type="match status" value="1"/>
</dbReference>
<evidence type="ECO:0000256" key="4">
    <source>
        <dbReference type="ARBA" id="ARBA00004496"/>
    </source>
</evidence>
<keyword evidence="20" id="KW-0472">Membrane</keyword>
<dbReference type="PROSITE" id="PS00518">
    <property type="entry name" value="ZF_RING_1"/>
    <property type="match status" value="1"/>
</dbReference>
<dbReference type="InterPro" id="IPR014742">
    <property type="entry name" value="Adaptor_Cbl_SH2-like"/>
</dbReference>
<sequence>MAGNVKKSSGAGGGGSGGSGAGGLIGLMKDAFQPHHHHHHLSPHPPCTVDKKMVEKCWKLMDKVVRLCQNPKLALKNSPPYILDLLPDTYQHLRTVLSRYEGKMETLGENEYFRVFMENLMKKTKQTISLFKEGKERMYEENSQPRRNLTKLSLIFSHMLAELKGIFPSGLFQGDTFRITKADAAEFWRKAFGEKTIVPWKSFRQALHEVHPISSGLEAMALKSTIDLTCNDYISVFEFDIFTRLFQPWSSLLRNWNSLAVTHPGYMAFLTYDEVKARLQKFIHKPGSYIFRLSCTRLGQWAIGYVTADGNILQTIPHNKPLFQALIDGFREGFYLFPDGRNQNPDLTGLCEPTPQDHIKVTQEQYELYCEMGSTFQLCKICAENDKDVKIEPCGHLMCTSCLTSWQESEGQGCPFCRCEIKGTEPIVVDPFDPRGSGSLLRQGAEGAPSPNYDDDDDERADDSLFMMKELAGAKVERPSSPFSMAPQASLPPVPPRLDLLQQRAPVPASTSVLGTASKAASGSLHKDKPLPIPPTLRDLPPPPPPDRPYSVGAETRPQRRPLPCTPGDCPSRDKLPPVPSSRPGDSWLSRPIPKVPVATPNPGDPWNGRELTNRHSLPFSLPSQMEPRADVPRLGSTFSLDTSMNMNSSPVAGPESEHPKIKPSSSANAIYSLAARPLPMPKLPPGEQGESEEDTEYMTPTSRPVGVQKPEPKRPLEATQSSRACDCDQQIDSCTYEAMYNIQSQALSVAENSASGEGNLATAHTSTGPEESENEDDGYDVPKPPVPAVLARRTLSDISNASSSFGWLSLDGDPTNFNEGSQVPERPPKPFPRRINSERKASSYQQGGGATANPVATAPSPQLSSEIERLMSQGYSYQDIQKALVIAHNNIEMAKNILREFVSISSPAHVAT</sequence>
<dbReference type="InterPro" id="IPR009060">
    <property type="entry name" value="UBA-like_sf"/>
</dbReference>
<feature type="region of interest" description="Disordered" evidence="25">
    <location>
        <begin position="647"/>
        <end position="727"/>
    </location>
</feature>
<keyword evidence="10" id="KW-0597">Phosphoprotein</keyword>
<dbReference type="GO" id="GO:0017124">
    <property type="term" value="F:SH3 domain binding"/>
    <property type="evidence" value="ECO:0007669"/>
    <property type="project" value="Ensembl"/>
</dbReference>
<dbReference type="FunFam" id="1.10.8.10:FF:000030">
    <property type="entry name" value="E3 ubiquitin-protein ligase CBL"/>
    <property type="match status" value="1"/>
</dbReference>
<dbReference type="PROSITE" id="PS50089">
    <property type="entry name" value="ZF_RING_2"/>
    <property type="match status" value="1"/>
</dbReference>
<dbReference type="GO" id="GO:0016600">
    <property type="term" value="C:flotillin complex"/>
    <property type="evidence" value="ECO:0007669"/>
    <property type="project" value="Ensembl"/>
</dbReference>
<keyword evidence="30" id="KW-1185">Reference proteome</keyword>
<name>A0A8C6MRX7_MUSSI</name>
<dbReference type="GeneTree" id="ENSGT00940000155772"/>
<accession>A0A8C6MRX7</accession>
<dbReference type="GO" id="GO:0032487">
    <property type="term" value="P:regulation of Rap protein signal transduction"/>
    <property type="evidence" value="ECO:0007669"/>
    <property type="project" value="Ensembl"/>
</dbReference>
<dbReference type="FunFam" id="1.10.238.10:FF:000022">
    <property type="entry name" value="E3 ubiquitin-protein ligase CBL"/>
    <property type="match status" value="1"/>
</dbReference>
<comment type="catalytic activity">
    <reaction evidence="1 24">
        <text>S-ubiquitinyl-[E2 ubiquitin-conjugating enzyme]-L-cysteine + [acceptor protein]-L-lysine = [E2 ubiquitin-conjugating enzyme]-L-cysteine + N(6)-ubiquitinyl-[acceptor protein]-L-lysine.</text>
        <dbReference type="EC" id="2.3.2.27"/>
    </reaction>
</comment>
<evidence type="ECO:0000256" key="15">
    <source>
        <dbReference type="ARBA" id="ARBA00022786"/>
    </source>
</evidence>
<dbReference type="AlphaFoldDB" id="A0A8C6MRX7"/>
<evidence type="ECO:0000256" key="13">
    <source>
        <dbReference type="ARBA" id="ARBA00022737"/>
    </source>
</evidence>
<dbReference type="Pfam" id="PF02762">
    <property type="entry name" value="Cbl_N3"/>
    <property type="match status" value="1"/>
</dbReference>
<dbReference type="SUPFAM" id="SSF57850">
    <property type="entry name" value="RING/U-box"/>
    <property type="match status" value="1"/>
</dbReference>
<dbReference type="InterPro" id="IPR024159">
    <property type="entry name" value="Cbl_PTB"/>
</dbReference>
<dbReference type="FunFam" id="3.30.40.10:FF:000015">
    <property type="entry name" value="E3 ubiquitin-protein ligase CBL"/>
    <property type="match status" value="1"/>
</dbReference>
<dbReference type="SMART" id="SM00165">
    <property type="entry name" value="UBA"/>
    <property type="match status" value="1"/>
</dbReference>
<dbReference type="Gene3D" id="1.10.8.10">
    <property type="entry name" value="DNA helicase RuvA subunit, C-terminal domain"/>
    <property type="match status" value="1"/>
</dbReference>
<evidence type="ECO:0000256" key="6">
    <source>
        <dbReference type="ARBA" id="ARBA00004906"/>
    </source>
</evidence>
<dbReference type="FunFam" id="3.30.505.10:FF:000154">
    <property type="entry name" value="E3 ubiquitin-protein ligase CBL"/>
    <property type="match status" value="1"/>
</dbReference>
<dbReference type="UniPathway" id="UPA00143"/>
<comment type="function">
    <text evidence="24">E3 ubiquitin-protein ligase which accepts ubiquitin from specific E2 ubiquitin-conjugating enzymes, and transfers it to substrates, generally promoting their degradation by the proteasome.</text>
</comment>
<dbReference type="SUPFAM" id="SSF55550">
    <property type="entry name" value="SH2 domain"/>
    <property type="match status" value="1"/>
</dbReference>
<evidence type="ECO:0000256" key="2">
    <source>
        <dbReference type="ARBA" id="ARBA00004138"/>
    </source>
</evidence>
<feature type="compositionally biased region" description="Acidic residues" evidence="25">
    <location>
        <begin position="771"/>
        <end position="780"/>
    </location>
</feature>
<dbReference type="Pfam" id="PF00627">
    <property type="entry name" value="UBA"/>
    <property type="match status" value="1"/>
</dbReference>
<dbReference type="PANTHER" id="PTHR23007:SF5">
    <property type="entry name" value="E3 UBIQUITIN-PROTEIN LIGASE CBL"/>
    <property type="match status" value="1"/>
</dbReference>
<dbReference type="GO" id="GO:0030971">
    <property type="term" value="F:receptor tyrosine kinase binding"/>
    <property type="evidence" value="ECO:0007669"/>
    <property type="project" value="TreeGrafter"/>
</dbReference>
<evidence type="ECO:0000259" key="27">
    <source>
        <dbReference type="PROSITE" id="PS50089"/>
    </source>
</evidence>
<dbReference type="Pfam" id="PF02262">
    <property type="entry name" value="Cbl_N"/>
    <property type="match status" value="1"/>
</dbReference>
<keyword evidence="16 24" id="KW-0862">Zinc</keyword>
<evidence type="ECO:0000256" key="19">
    <source>
        <dbReference type="ARBA" id="ARBA00023034"/>
    </source>
</evidence>
<dbReference type="Gene3D" id="1.10.238.10">
    <property type="entry name" value="EF-hand"/>
    <property type="match status" value="1"/>
</dbReference>
<evidence type="ECO:0000313" key="30">
    <source>
        <dbReference type="Proteomes" id="UP000694415"/>
    </source>
</evidence>
<dbReference type="Ensembl" id="ENSMSIT00000009279.1">
    <property type="protein sequence ID" value="ENSMSIP00000007277.1"/>
    <property type="gene ID" value="ENSMSIG00000006132.1"/>
</dbReference>
<dbReference type="CDD" id="cd14393">
    <property type="entry name" value="UBA_c-Cbl"/>
    <property type="match status" value="1"/>
</dbReference>
<dbReference type="GO" id="GO:0046875">
    <property type="term" value="F:ephrin receptor binding"/>
    <property type="evidence" value="ECO:0007669"/>
    <property type="project" value="Ensembl"/>
</dbReference>
<dbReference type="GO" id="GO:0048260">
    <property type="term" value="P:positive regulation of receptor-mediated endocytosis"/>
    <property type="evidence" value="ECO:0007669"/>
    <property type="project" value="Ensembl"/>
</dbReference>
<reference evidence="29" key="2">
    <citation type="submission" date="2025-09" db="UniProtKB">
        <authorList>
            <consortium name="Ensembl"/>
        </authorList>
    </citation>
    <scope>IDENTIFICATION</scope>
</reference>
<evidence type="ECO:0000259" key="26">
    <source>
        <dbReference type="PROSITE" id="PS50030"/>
    </source>
</evidence>
<dbReference type="SMART" id="SM00184">
    <property type="entry name" value="RING"/>
    <property type="match status" value="1"/>
</dbReference>
<evidence type="ECO:0000256" key="16">
    <source>
        <dbReference type="ARBA" id="ARBA00022833"/>
    </source>
</evidence>
<dbReference type="Pfam" id="PF02761">
    <property type="entry name" value="Cbl_N2"/>
    <property type="match status" value="1"/>
</dbReference>
<dbReference type="GO" id="GO:0016567">
    <property type="term" value="P:protein ubiquitination"/>
    <property type="evidence" value="ECO:0007669"/>
    <property type="project" value="UniProtKB-UniPathway"/>
</dbReference>
<feature type="region of interest" description="Disordered" evidence="25">
    <location>
        <begin position="750"/>
        <end position="787"/>
    </location>
</feature>
<evidence type="ECO:0000256" key="22">
    <source>
        <dbReference type="ARBA" id="ARBA00067639"/>
    </source>
</evidence>
<feature type="compositionally biased region" description="Pro residues" evidence="25">
    <location>
        <begin position="531"/>
        <end position="548"/>
    </location>
</feature>
<keyword evidence="15 24" id="KW-0833">Ubl conjugation pathway</keyword>
<dbReference type="InterPro" id="IPR036537">
    <property type="entry name" value="Adaptor_Cbl_N_dom_sf"/>
</dbReference>
<evidence type="ECO:0000256" key="21">
    <source>
        <dbReference type="ARBA" id="ARBA00023273"/>
    </source>
</evidence>
<dbReference type="Proteomes" id="UP000694415">
    <property type="component" value="Unplaced"/>
</dbReference>
<dbReference type="InterPro" id="IPR036860">
    <property type="entry name" value="SH2_dom_sf"/>
</dbReference>
<feature type="domain" description="RING-type" evidence="27">
    <location>
        <begin position="379"/>
        <end position="418"/>
    </location>
</feature>
<evidence type="ECO:0000313" key="29">
    <source>
        <dbReference type="Ensembl" id="ENSMSIP00000007277.1"/>
    </source>
</evidence>
<dbReference type="PROSITE" id="PS50030">
    <property type="entry name" value="UBA"/>
    <property type="match status" value="1"/>
</dbReference>
<evidence type="ECO:0000256" key="8">
    <source>
        <dbReference type="ARBA" id="ARBA00022475"/>
    </source>
</evidence>
<dbReference type="GO" id="GO:0005829">
    <property type="term" value="C:cytosol"/>
    <property type="evidence" value="ECO:0007669"/>
    <property type="project" value="Ensembl"/>
</dbReference>
<dbReference type="GO" id="GO:0070086">
    <property type="term" value="P:ubiquitin-dependent endocytosis"/>
    <property type="evidence" value="ECO:0007669"/>
    <property type="project" value="Ensembl"/>
</dbReference>
<feature type="region of interest" description="Disordered" evidence="25">
    <location>
        <begin position="476"/>
        <end position="613"/>
    </location>
</feature>
<keyword evidence="11 24" id="KW-0808">Transferase</keyword>
<keyword evidence="19" id="KW-0333">Golgi apparatus</keyword>
<evidence type="ECO:0000256" key="5">
    <source>
        <dbReference type="ARBA" id="ARBA00004555"/>
    </source>
</evidence>
<evidence type="ECO:0000259" key="28">
    <source>
        <dbReference type="PROSITE" id="PS51506"/>
    </source>
</evidence>
<dbReference type="InterPro" id="IPR024162">
    <property type="entry name" value="Adaptor_Cbl"/>
</dbReference>
<dbReference type="GO" id="GO:0061630">
    <property type="term" value="F:ubiquitin protein ligase activity"/>
    <property type="evidence" value="ECO:0007669"/>
    <property type="project" value="UniProtKB-EC"/>
</dbReference>
<evidence type="ECO:0000256" key="9">
    <source>
        <dbReference type="ARBA" id="ARBA00022490"/>
    </source>
</evidence>
<dbReference type="InterPro" id="IPR014741">
    <property type="entry name" value="Adaptor_Cbl_EF_hand-like"/>
</dbReference>
<dbReference type="GO" id="GO:0051897">
    <property type="term" value="P:positive regulation of phosphatidylinositol 3-kinase/protein kinase B signal transduction"/>
    <property type="evidence" value="ECO:0007669"/>
    <property type="project" value="Ensembl"/>
</dbReference>
<dbReference type="Gene3D" id="1.20.930.20">
    <property type="entry name" value="Adaptor protein Cbl, N-terminal domain"/>
    <property type="match status" value="1"/>
</dbReference>
<comment type="subcellular location">
    <subcellularLocation>
        <location evidence="3">Cell membrane</location>
    </subcellularLocation>
    <subcellularLocation>
        <location evidence="2">Cell projection</location>
        <location evidence="2">Cilium</location>
    </subcellularLocation>
    <subcellularLocation>
        <location evidence="4">Cytoplasm</location>
    </subcellularLocation>
    <subcellularLocation>
        <location evidence="5">Golgi apparatus</location>
    </subcellularLocation>
</comment>
<dbReference type="PANTHER" id="PTHR23007">
    <property type="entry name" value="CBL"/>
    <property type="match status" value="1"/>
</dbReference>
<keyword evidence="21" id="KW-0966">Cell projection</keyword>
<dbReference type="Gene3D" id="3.30.40.10">
    <property type="entry name" value="Zinc/RING finger domain, C3HC4 (zinc finger)"/>
    <property type="match status" value="1"/>
</dbReference>
<evidence type="ECO:0000256" key="14">
    <source>
        <dbReference type="ARBA" id="ARBA00022771"/>
    </source>
</evidence>
<evidence type="ECO:0000256" key="12">
    <source>
        <dbReference type="ARBA" id="ARBA00022723"/>
    </source>
</evidence>
<proteinExistence type="predicted"/>
<evidence type="ECO:0000256" key="11">
    <source>
        <dbReference type="ARBA" id="ARBA00022679"/>
    </source>
</evidence>
<keyword evidence="18" id="KW-0832">Ubl conjugation</keyword>
<dbReference type="SUPFAM" id="SSF47473">
    <property type="entry name" value="EF-hand"/>
    <property type="match status" value="1"/>
</dbReference>
<feature type="domain" description="Cbl-PTB" evidence="28">
    <location>
        <begin position="45"/>
        <end position="349"/>
    </location>
</feature>
<keyword evidence="17 24" id="KW-0106">Calcium</keyword>
<comment type="domain">
    <text evidence="24">The N-terminus is composed of the phosphotyrosine binding (PTB) domain, a short linker region and the RING-type zinc finger. The PTB domain, which is also called TKB (tyrosine kinase binding) domain, is composed of three different subdomains: a four-helix bundle (4H), a calcium-binding EF hand and a divergent SH2 domain.</text>
</comment>
<dbReference type="GO" id="GO:0042059">
    <property type="term" value="P:negative regulation of epidermal growth factor receptor signaling pathway"/>
    <property type="evidence" value="ECO:0007669"/>
    <property type="project" value="Ensembl"/>
</dbReference>
<keyword evidence="13" id="KW-0677">Repeat</keyword>
<evidence type="ECO:0000256" key="10">
    <source>
        <dbReference type="ARBA" id="ARBA00022553"/>
    </source>
</evidence>
<dbReference type="InterPro" id="IPR018957">
    <property type="entry name" value="Znf_C3HC4_RING-type"/>
</dbReference>
<evidence type="ECO:0000256" key="7">
    <source>
        <dbReference type="ARBA" id="ARBA00012483"/>
    </source>
</evidence>
<dbReference type="PROSITE" id="PS51506">
    <property type="entry name" value="CBL_PTB"/>
    <property type="match status" value="1"/>
</dbReference>
<dbReference type="InterPro" id="IPR017907">
    <property type="entry name" value="Znf_RING_CS"/>
</dbReference>
<dbReference type="SUPFAM" id="SSF47668">
    <property type="entry name" value="N-terminal domain of cbl (N-cbl)"/>
    <property type="match status" value="1"/>
</dbReference>
<dbReference type="GO" id="GO:2000583">
    <property type="term" value="P:regulation of platelet-derived growth factor receptor-alpha signaling pathway"/>
    <property type="evidence" value="ECO:0007669"/>
    <property type="project" value="Ensembl"/>
</dbReference>
<dbReference type="GO" id="GO:0008270">
    <property type="term" value="F:zinc ion binding"/>
    <property type="evidence" value="ECO:0007669"/>
    <property type="project" value="UniProtKB-KW"/>
</dbReference>
<dbReference type="Pfam" id="PF00097">
    <property type="entry name" value="zf-C3HC4"/>
    <property type="match status" value="1"/>
</dbReference>
<dbReference type="CDD" id="cd09920">
    <property type="entry name" value="SH2_Cbl-b_TKB"/>
    <property type="match status" value="1"/>
</dbReference>
<dbReference type="EC" id="2.3.2.27" evidence="7 24"/>
<dbReference type="InterPro" id="IPR003153">
    <property type="entry name" value="Adaptor_Cbl_N_hlx"/>
</dbReference>
<dbReference type="InterPro" id="IPR011992">
    <property type="entry name" value="EF-hand-dom_pair"/>
</dbReference>
<dbReference type="GO" id="GO:0005509">
    <property type="term" value="F:calcium ion binding"/>
    <property type="evidence" value="ECO:0007669"/>
    <property type="project" value="UniProtKB-UniRule"/>
</dbReference>
<protein>
    <recommendedName>
        <fullName evidence="22 24">E3 ubiquitin-protein ligase CBL</fullName>
        <ecNumber evidence="7 24">2.3.2.27</ecNumber>
    </recommendedName>
</protein>
<comment type="pathway">
    <text evidence="6 24">Protein modification; protein ubiquitination.</text>
</comment>
<evidence type="ECO:0000256" key="18">
    <source>
        <dbReference type="ARBA" id="ARBA00022843"/>
    </source>
</evidence>
<dbReference type="InterPro" id="IPR015940">
    <property type="entry name" value="UBA"/>
</dbReference>
<keyword evidence="8" id="KW-1003">Cell membrane</keyword>
<keyword evidence="14 23" id="KW-0863">Zinc-finger</keyword>
<dbReference type="GO" id="GO:0043066">
    <property type="term" value="P:negative regulation of apoptotic process"/>
    <property type="evidence" value="ECO:0007669"/>
    <property type="project" value="Ensembl"/>
</dbReference>
<dbReference type="GO" id="GO:0001784">
    <property type="term" value="F:phosphotyrosine residue binding"/>
    <property type="evidence" value="ECO:0007669"/>
    <property type="project" value="UniProtKB-UniRule"/>
</dbReference>
<evidence type="ECO:0000256" key="3">
    <source>
        <dbReference type="ARBA" id="ARBA00004236"/>
    </source>
</evidence>
<evidence type="ECO:0000256" key="25">
    <source>
        <dbReference type="SAM" id="MobiDB-lite"/>
    </source>
</evidence>
<feature type="region of interest" description="Disordered" evidence="25">
    <location>
        <begin position="814"/>
        <end position="863"/>
    </location>
</feature>
<dbReference type="GO" id="GO:0006511">
    <property type="term" value="P:ubiquitin-dependent protein catabolic process"/>
    <property type="evidence" value="ECO:0007669"/>
    <property type="project" value="Ensembl"/>
</dbReference>
<reference evidence="29" key="1">
    <citation type="submission" date="2025-08" db="UniProtKB">
        <authorList>
            <consortium name="Ensembl"/>
        </authorList>
    </citation>
    <scope>IDENTIFICATION</scope>
</reference>
<evidence type="ECO:0000256" key="24">
    <source>
        <dbReference type="RuleBase" id="RU367001"/>
    </source>
</evidence>